<reference evidence="1 2" key="1">
    <citation type="journal article" date="2016" name="Mol. Biol. Evol.">
        <title>Comparative Genomics of Early-Diverging Mushroom-Forming Fungi Provides Insights into the Origins of Lignocellulose Decay Capabilities.</title>
        <authorList>
            <person name="Nagy L.G."/>
            <person name="Riley R."/>
            <person name="Tritt A."/>
            <person name="Adam C."/>
            <person name="Daum C."/>
            <person name="Floudas D."/>
            <person name="Sun H."/>
            <person name="Yadav J.S."/>
            <person name="Pangilinan J."/>
            <person name="Larsson K.H."/>
            <person name="Matsuura K."/>
            <person name="Barry K."/>
            <person name="Labutti K."/>
            <person name="Kuo R."/>
            <person name="Ohm R.A."/>
            <person name="Bhattacharya S.S."/>
            <person name="Shirouzu T."/>
            <person name="Yoshinaga Y."/>
            <person name="Martin F.M."/>
            <person name="Grigoriev I.V."/>
            <person name="Hibbett D.S."/>
        </authorList>
    </citation>
    <scope>NUCLEOTIDE SEQUENCE [LARGE SCALE GENOMIC DNA]</scope>
    <source>
        <strain evidence="1 2">HHB12029</strain>
    </source>
</reference>
<accession>A0A165FN48</accession>
<dbReference type="InParanoid" id="A0A165FN48"/>
<dbReference type="EMBL" id="KV426077">
    <property type="protein sequence ID" value="KZV89261.1"/>
    <property type="molecule type" value="Genomic_DNA"/>
</dbReference>
<organism evidence="1 2">
    <name type="scientific">Exidia glandulosa HHB12029</name>
    <dbReference type="NCBI Taxonomy" id="1314781"/>
    <lineage>
        <taxon>Eukaryota</taxon>
        <taxon>Fungi</taxon>
        <taxon>Dikarya</taxon>
        <taxon>Basidiomycota</taxon>
        <taxon>Agaricomycotina</taxon>
        <taxon>Agaricomycetes</taxon>
        <taxon>Auriculariales</taxon>
        <taxon>Exidiaceae</taxon>
        <taxon>Exidia</taxon>
    </lineage>
</organism>
<name>A0A165FN48_EXIGL</name>
<evidence type="ECO:0000313" key="2">
    <source>
        <dbReference type="Proteomes" id="UP000077266"/>
    </source>
</evidence>
<proteinExistence type="predicted"/>
<gene>
    <name evidence="1" type="ORF">EXIGLDRAFT_149118</name>
</gene>
<evidence type="ECO:0000313" key="1">
    <source>
        <dbReference type="EMBL" id="KZV89261.1"/>
    </source>
</evidence>
<protein>
    <submittedName>
        <fullName evidence="1">Uncharacterized protein</fullName>
    </submittedName>
</protein>
<keyword evidence="2" id="KW-1185">Reference proteome</keyword>
<sequence length="168" mass="18803">MVWNGRAYLRKSFVRVFSPVRRSRRGVAGYGATRPDLAPPCICTGMPWKVDAPCLDASLIRRRSLSLFLQDNGLERARPLYANHRVFSPVPRSVQLPTLDVYTSTYRIAGTLHWNFERSRGRFTAPIGVLGQRLLSVCVPPQTSASKQTNVSVPGFALAPSTSRCWRL</sequence>
<dbReference type="AlphaFoldDB" id="A0A165FN48"/>
<dbReference type="Proteomes" id="UP000077266">
    <property type="component" value="Unassembled WGS sequence"/>
</dbReference>